<name>A0A080ZI80_PHYNI</name>
<dbReference type="Proteomes" id="UP000028582">
    <property type="component" value="Unassembled WGS sequence"/>
</dbReference>
<protein>
    <recommendedName>
        <fullName evidence="5">START domain-containing protein</fullName>
    </recommendedName>
</protein>
<accession>A0A080ZI80</accession>
<dbReference type="OrthoDB" id="102880at2759"/>
<reference evidence="3 4" key="1">
    <citation type="submission" date="2013-11" db="EMBL/GenBank/DDBJ databases">
        <title>The Genome Sequence of Phytophthora parasitica P1976.</title>
        <authorList>
            <consortium name="The Broad Institute Genomics Platform"/>
            <person name="Russ C."/>
            <person name="Tyler B."/>
            <person name="Panabieres F."/>
            <person name="Shan W."/>
            <person name="Tripathy S."/>
            <person name="Grunwald N."/>
            <person name="Machado M."/>
            <person name="Johnson C.S."/>
            <person name="Walker B."/>
            <person name="Young S."/>
            <person name="Zeng Q."/>
            <person name="Gargeya S."/>
            <person name="Fitzgerald M."/>
            <person name="Haas B."/>
            <person name="Abouelleil A."/>
            <person name="Allen A.W."/>
            <person name="Alvarado L."/>
            <person name="Arachchi H.M."/>
            <person name="Berlin A.M."/>
            <person name="Chapman S.B."/>
            <person name="Gainer-Dewar J."/>
            <person name="Goldberg J."/>
            <person name="Griggs A."/>
            <person name="Gujja S."/>
            <person name="Hansen M."/>
            <person name="Howarth C."/>
            <person name="Imamovic A."/>
            <person name="Ireland A."/>
            <person name="Larimer J."/>
            <person name="McCowan C."/>
            <person name="Murphy C."/>
            <person name="Pearson M."/>
            <person name="Poon T.W."/>
            <person name="Priest M."/>
            <person name="Roberts A."/>
            <person name="Saif S."/>
            <person name="Shea T."/>
            <person name="Sisk P."/>
            <person name="Sykes S."/>
            <person name="Wortman J."/>
            <person name="Nusbaum C."/>
            <person name="Birren B."/>
        </authorList>
    </citation>
    <scope>NUCLEOTIDE SEQUENCE [LARGE SCALE GENOMIC DNA]</scope>
    <source>
        <strain evidence="3 4">P1976</strain>
    </source>
</reference>
<sequence>MNTFKASLDDASTIIGDVMEFVDTMHSGDSNPSATESLGSESDSIDDASHVAMVRTAPEPQHMSAQQKAKKPDRRKQGPVPYTTGLQRRKRIELLTLRQEAQRLNELLAQLQQRRHEHLAIAADSTTGIEGSNGWRSLAAIECEGREQAERTNRELKVILANQQKTGEAIRKILRKRGVLEGRNFVFQVKPVVERFPSRLDYSDAILGDLASGLESLRLDAEMIFPTIDDKHCTIISHSRDKMNASNGHHVAEVSTITPLACSMQNAGDLLWRFVSTDVDSSFYSIRKTNPYSFEMNCVAKSRDGPQNIDGVVIYRRYDEHNSIVVVGRSTWFLPTGGLQFEDTALTVISPSSSDPLRCCTVQTRYELQAKITDLSVLPSDFAQVENAVMSSVGRKLRNAMQALQNALLSEVELGSCQALLT</sequence>
<keyword evidence="1" id="KW-0175">Coiled coil</keyword>
<evidence type="ECO:0000313" key="3">
    <source>
        <dbReference type="EMBL" id="ETO66341.1"/>
    </source>
</evidence>
<evidence type="ECO:0000256" key="2">
    <source>
        <dbReference type="SAM" id="MobiDB-lite"/>
    </source>
</evidence>
<proteinExistence type="predicted"/>
<evidence type="ECO:0000313" key="4">
    <source>
        <dbReference type="Proteomes" id="UP000028582"/>
    </source>
</evidence>
<dbReference type="AlphaFoldDB" id="A0A080ZI80"/>
<comment type="caution">
    <text evidence="3">The sequence shown here is derived from an EMBL/GenBank/DDBJ whole genome shotgun (WGS) entry which is preliminary data.</text>
</comment>
<dbReference type="EMBL" id="ANJA01003038">
    <property type="protein sequence ID" value="ETO66341.1"/>
    <property type="molecule type" value="Genomic_DNA"/>
</dbReference>
<feature type="compositionally biased region" description="Polar residues" evidence="2">
    <location>
        <begin position="27"/>
        <end position="42"/>
    </location>
</feature>
<gene>
    <name evidence="3" type="ORF">F444_16472</name>
</gene>
<evidence type="ECO:0008006" key="5">
    <source>
        <dbReference type="Google" id="ProtNLM"/>
    </source>
</evidence>
<organism evidence="3 4">
    <name type="scientific">Phytophthora nicotianae P1976</name>
    <dbReference type="NCBI Taxonomy" id="1317066"/>
    <lineage>
        <taxon>Eukaryota</taxon>
        <taxon>Sar</taxon>
        <taxon>Stramenopiles</taxon>
        <taxon>Oomycota</taxon>
        <taxon>Peronosporomycetes</taxon>
        <taxon>Peronosporales</taxon>
        <taxon>Peronosporaceae</taxon>
        <taxon>Phytophthora</taxon>
    </lineage>
</organism>
<feature type="coiled-coil region" evidence="1">
    <location>
        <begin position="94"/>
        <end position="121"/>
    </location>
</feature>
<feature type="region of interest" description="Disordered" evidence="2">
    <location>
        <begin position="25"/>
        <end position="85"/>
    </location>
</feature>
<evidence type="ECO:0000256" key="1">
    <source>
        <dbReference type="SAM" id="Coils"/>
    </source>
</evidence>